<feature type="domain" description="Phthiocerol/phthiodiolone dimycocerosyl transferase C-terminal" evidence="13">
    <location>
        <begin position="217"/>
        <end position="403"/>
    </location>
</feature>
<name>A0ABV3EDD1_9ACTN</name>
<dbReference type="InterPro" id="IPR031641">
    <property type="entry name" value="PapA_C"/>
</dbReference>
<evidence type="ECO:0000256" key="11">
    <source>
        <dbReference type="ARBA" id="ARBA00033407"/>
    </source>
</evidence>
<keyword evidence="14" id="KW-0418">Kinase</keyword>
<dbReference type="RefSeq" id="WP_359986085.1">
    <property type="nucleotide sequence ID" value="NZ_JBEZLS010000023.1"/>
</dbReference>
<feature type="region of interest" description="Disordered" evidence="12">
    <location>
        <begin position="430"/>
        <end position="456"/>
    </location>
</feature>
<sequence>MHRALCPVETLYVGQRSRAVLSCTLRGSVDTEALSAAFDAVTGENPTLRSCIVPDGPGYALRLLGEDERPRLVTRTGDEDEAYAAELNTPLPVGGPLTRAVLVSSPDGGRHLFVLLVDHTVTDGHSSIALHNALWDHYRALVGGERTAAAQAAVPAAPQWPRPVSCLLPPADEDDTATYLDNRLEEMRRHPVELVPYDVRRPSATGQGADGSADGHIEVCRLTLDTERTTRLRRTARQSGVSVHSLISAALLAAARKRLDGDGPRTLGCLSPVDLRSRLSPALPASVMVPAVTTHLQTLEVSGSSDPLDLARSVHARLSGFIARGDQFHEMRITPQIPRNPALQLATVIATNMGVVPGPRLPSGLRAVDVRLVPAREQYFPQAGRSPVMACVVSFEGRLSIEFPHYTACFSPSFVREFRDDVLDGLLAFTSTARPDTPPRTRPEGPAPAHAHARLL</sequence>
<comment type="caution">
    <text evidence="14">The sequence shown here is derived from an EMBL/GenBank/DDBJ whole genome shotgun (WGS) entry which is preliminary data.</text>
</comment>
<dbReference type="Gene3D" id="3.30.559.10">
    <property type="entry name" value="Chloramphenicol acetyltransferase-like domain"/>
    <property type="match status" value="1"/>
</dbReference>
<dbReference type="PANTHER" id="PTHR28037:SF1">
    <property type="entry name" value="ALCOHOL O-ACETYLTRANSFERASE 1-RELATED"/>
    <property type="match status" value="1"/>
</dbReference>
<evidence type="ECO:0000256" key="9">
    <source>
        <dbReference type="ARBA" id="ARBA00030465"/>
    </source>
</evidence>
<keyword evidence="7" id="KW-0808">Transferase</keyword>
<evidence type="ECO:0000259" key="13">
    <source>
        <dbReference type="Pfam" id="PF16911"/>
    </source>
</evidence>
<evidence type="ECO:0000256" key="4">
    <source>
        <dbReference type="ARBA" id="ARBA00006558"/>
    </source>
</evidence>
<comment type="similarity">
    <text evidence="4">Belongs to the acyltransferase PapA5 family.</text>
</comment>
<dbReference type="EMBL" id="JBEZLS010000023">
    <property type="protein sequence ID" value="MEU9354569.1"/>
    <property type="molecule type" value="Genomic_DNA"/>
</dbReference>
<proteinExistence type="inferred from homology"/>
<evidence type="ECO:0000256" key="12">
    <source>
        <dbReference type="SAM" id="MobiDB-lite"/>
    </source>
</evidence>
<dbReference type="InterPro" id="IPR023213">
    <property type="entry name" value="CAT-like_dom_sf"/>
</dbReference>
<evidence type="ECO:0000313" key="15">
    <source>
        <dbReference type="Proteomes" id="UP001551582"/>
    </source>
</evidence>
<dbReference type="GO" id="GO:0016301">
    <property type="term" value="F:kinase activity"/>
    <property type="evidence" value="ECO:0007669"/>
    <property type="project" value="UniProtKB-KW"/>
</dbReference>
<evidence type="ECO:0000256" key="3">
    <source>
        <dbReference type="ARBA" id="ARBA00001907"/>
    </source>
</evidence>
<dbReference type="EC" id="2.3.1.282" evidence="5"/>
<evidence type="ECO:0000256" key="7">
    <source>
        <dbReference type="ARBA" id="ARBA00022679"/>
    </source>
</evidence>
<protein>
    <recommendedName>
        <fullName evidence="6">Phthiocerol/phthiodiolone dimycocerosyl transferase</fullName>
        <ecNumber evidence="5">2.3.1.282</ecNumber>
    </recommendedName>
    <alternativeName>
        <fullName evidence="11">Acyltransferase PapA5</fullName>
    </alternativeName>
    <alternativeName>
        <fullName evidence="9">Phthiocerol/phthiodiolone O-acyltransferase</fullName>
    </alternativeName>
    <alternativeName>
        <fullName evidence="10">Polyketide synthase-associated protein A5</fullName>
    </alternativeName>
</protein>
<dbReference type="InterPro" id="IPR052058">
    <property type="entry name" value="Alcohol_O-acetyltransferase"/>
</dbReference>
<keyword evidence="8" id="KW-0012">Acyltransferase</keyword>
<accession>A0ABV3EDD1</accession>
<dbReference type="Proteomes" id="UP001551582">
    <property type="component" value="Unassembled WGS sequence"/>
</dbReference>
<evidence type="ECO:0000256" key="5">
    <source>
        <dbReference type="ARBA" id="ARBA00012866"/>
    </source>
</evidence>
<comment type="catalytic activity">
    <reaction evidence="1">
        <text>2 a mycocerosyl-[mycocerosic acid synthase] + a phthiocerol = a dimycocerosyl phthiocerol + 2 holo-[mycocerosic acid synthase].</text>
        <dbReference type="EC" id="2.3.1.282"/>
    </reaction>
</comment>
<comment type="catalytic activity">
    <reaction evidence="2">
        <text>2 a mycocerosyl-[mycocerosic acid synthase] + a phenolphthiocerol = a dimycocerosyl phenolphthiocerol + 2 holo-[mycocerosic acid synthase].</text>
        <dbReference type="EC" id="2.3.1.282"/>
    </reaction>
</comment>
<evidence type="ECO:0000256" key="8">
    <source>
        <dbReference type="ARBA" id="ARBA00023315"/>
    </source>
</evidence>
<keyword evidence="15" id="KW-1185">Reference proteome</keyword>
<organism evidence="14 15">
    <name type="scientific">Streptomyces griseoloalbus</name>
    <dbReference type="NCBI Taxonomy" id="67303"/>
    <lineage>
        <taxon>Bacteria</taxon>
        <taxon>Bacillati</taxon>
        <taxon>Actinomycetota</taxon>
        <taxon>Actinomycetes</taxon>
        <taxon>Kitasatosporales</taxon>
        <taxon>Streptomycetaceae</taxon>
        <taxon>Streptomyces</taxon>
    </lineage>
</organism>
<dbReference type="PANTHER" id="PTHR28037">
    <property type="entry name" value="ALCOHOL O-ACETYLTRANSFERASE 1-RELATED"/>
    <property type="match status" value="1"/>
</dbReference>
<comment type="catalytic activity">
    <reaction evidence="3">
        <text>2 a mycocerosyl-[mycocerosic acid synthase] + a phthiodiolone = a dimycocerosyl phthiodiolone + 2 holo-[mycocerosic acid synthase].</text>
        <dbReference type="EC" id="2.3.1.282"/>
    </reaction>
</comment>
<evidence type="ECO:0000256" key="2">
    <source>
        <dbReference type="ARBA" id="ARBA00000625"/>
    </source>
</evidence>
<dbReference type="SUPFAM" id="SSF52777">
    <property type="entry name" value="CoA-dependent acyltransferases"/>
    <property type="match status" value="2"/>
</dbReference>
<evidence type="ECO:0000313" key="14">
    <source>
        <dbReference type="EMBL" id="MEU9354569.1"/>
    </source>
</evidence>
<dbReference type="Gene3D" id="3.30.559.30">
    <property type="entry name" value="Nonribosomal peptide synthetase, condensation domain"/>
    <property type="match status" value="1"/>
</dbReference>
<dbReference type="Pfam" id="PF16911">
    <property type="entry name" value="PapA_C"/>
    <property type="match status" value="1"/>
</dbReference>
<evidence type="ECO:0000256" key="6">
    <source>
        <dbReference type="ARBA" id="ARBA00013449"/>
    </source>
</evidence>
<gene>
    <name evidence="14" type="ORF">AB0D65_27215</name>
</gene>
<evidence type="ECO:0000256" key="1">
    <source>
        <dbReference type="ARBA" id="ARBA00000026"/>
    </source>
</evidence>
<reference evidence="14 15" key="1">
    <citation type="submission" date="2024-06" db="EMBL/GenBank/DDBJ databases">
        <title>The Natural Products Discovery Center: Release of the First 8490 Sequenced Strains for Exploring Actinobacteria Biosynthetic Diversity.</title>
        <authorList>
            <person name="Kalkreuter E."/>
            <person name="Kautsar S.A."/>
            <person name="Yang D."/>
            <person name="Bader C.D."/>
            <person name="Teijaro C.N."/>
            <person name="Fluegel L."/>
            <person name="Davis C.M."/>
            <person name="Simpson J.R."/>
            <person name="Lauterbach L."/>
            <person name="Steele A.D."/>
            <person name="Gui C."/>
            <person name="Meng S."/>
            <person name="Li G."/>
            <person name="Viehrig K."/>
            <person name="Ye F."/>
            <person name="Su P."/>
            <person name="Kiefer A.F."/>
            <person name="Nichols A."/>
            <person name="Cepeda A.J."/>
            <person name="Yan W."/>
            <person name="Fan B."/>
            <person name="Jiang Y."/>
            <person name="Adhikari A."/>
            <person name="Zheng C.-J."/>
            <person name="Schuster L."/>
            <person name="Cowan T.M."/>
            <person name="Smanski M.J."/>
            <person name="Chevrette M.G."/>
            <person name="De Carvalho L.P.S."/>
            <person name="Shen B."/>
        </authorList>
    </citation>
    <scope>NUCLEOTIDE SEQUENCE [LARGE SCALE GENOMIC DNA]</scope>
    <source>
        <strain evidence="14 15">NPDC048274</strain>
    </source>
</reference>
<evidence type="ECO:0000256" key="10">
    <source>
        <dbReference type="ARBA" id="ARBA00032317"/>
    </source>
</evidence>